<dbReference type="AlphaFoldDB" id="A0A7K0CPU8"/>
<sequence length="427" mass="45832">MRRVLLALPTDRACPDAVAALGAEAAYAARNFDVEVHVGVLDTSEAPQNAAAVRALPPARGVVVHHLGTAAQRAFLRQAVDGLPEAGRLLGLLLPEGVSYGACTNRAFLFAAALGCTSVHRRDSDSRYQYYGGSPVFPVHHELTSLGRRAADVAGDVTRSRLDPAARDRRVALVGGSFVGEMSVDLAELRSADPDVYQDVVGLWIPDDCPPAWRRRLVESSFRGAGGARFDGDHTTLTAVSPMRVDMCNISLSHEVYGRVPLPPARDTIGTDYFLTHLVHDSGLPGVLHNRHIVNHYTGERRTDAGFLAYQLRFVRFLLSTGYLNAVYARTLAAGDALLDGDGFVRAGAVAAYVHESVGLDRSRNAGKLDVIEGSYRKLGGRWTAVADAVAARRGGLLERAAGDMADFGFLIDGWRSLVRAVTPPGD</sequence>
<dbReference type="RefSeq" id="WP_323378616.1">
    <property type="nucleotide sequence ID" value="NZ_WEGJ01000033.1"/>
</dbReference>
<dbReference type="Pfam" id="PF19787">
    <property type="entry name" value="DUF6271"/>
    <property type="match status" value="1"/>
</dbReference>
<dbReference type="EMBL" id="WEGJ01000033">
    <property type="protein sequence ID" value="MQY15431.1"/>
    <property type="molecule type" value="Genomic_DNA"/>
</dbReference>
<evidence type="ECO:0000313" key="1">
    <source>
        <dbReference type="EMBL" id="MQY15431.1"/>
    </source>
</evidence>
<organism evidence="1 2">
    <name type="scientific">Streptomyces smaragdinus</name>
    <dbReference type="NCBI Taxonomy" id="2585196"/>
    <lineage>
        <taxon>Bacteria</taxon>
        <taxon>Bacillati</taxon>
        <taxon>Actinomycetota</taxon>
        <taxon>Actinomycetes</taxon>
        <taxon>Kitasatosporales</taxon>
        <taxon>Streptomycetaceae</taxon>
        <taxon>Streptomyces</taxon>
    </lineage>
</organism>
<name>A0A7K0CPU8_9ACTN</name>
<keyword evidence="2" id="KW-1185">Reference proteome</keyword>
<dbReference type="Proteomes" id="UP000466345">
    <property type="component" value="Unassembled WGS sequence"/>
</dbReference>
<protein>
    <submittedName>
        <fullName evidence="1">Uncharacterized protein</fullName>
    </submittedName>
</protein>
<reference evidence="1 2" key="1">
    <citation type="submission" date="2019-10" db="EMBL/GenBank/DDBJ databases">
        <title>Streptomyces smaragdinus sp. nov. and Streptomyces fabii sp. nov., isolated from the gut of fungus growing-termite Macrotermes natalensis.</title>
        <authorList>
            <person name="Schwitalla J."/>
            <person name="Benndorf R."/>
            <person name="Martin K."/>
            <person name="De Beer W."/>
            <person name="Kaster A.-K."/>
            <person name="Vollmers J."/>
            <person name="Poulsen M."/>
            <person name="Beemelmanns C."/>
        </authorList>
    </citation>
    <scope>NUCLEOTIDE SEQUENCE [LARGE SCALE GENOMIC DNA]</scope>
    <source>
        <strain evidence="1 2">RB5</strain>
    </source>
</reference>
<evidence type="ECO:0000313" key="2">
    <source>
        <dbReference type="Proteomes" id="UP000466345"/>
    </source>
</evidence>
<proteinExistence type="predicted"/>
<comment type="caution">
    <text evidence="1">The sequence shown here is derived from an EMBL/GenBank/DDBJ whole genome shotgun (WGS) entry which is preliminary data.</text>
</comment>
<accession>A0A7K0CPU8</accession>
<dbReference type="InterPro" id="IPR046238">
    <property type="entry name" value="DUF6271"/>
</dbReference>
<gene>
    <name evidence="1" type="ORF">SRB5_56130</name>
</gene>